<reference evidence="2" key="1">
    <citation type="submission" date="2016-11" db="UniProtKB">
        <authorList>
            <consortium name="WormBaseParasite"/>
        </authorList>
    </citation>
    <scope>IDENTIFICATION</scope>
</reference>
<name>A0A1I7W803_HETBA</name>
<evidence type="ECO:0000313" key="1">
    <source>
        <dbReference type="Proteomes" id="UP000095283"/>
    </source>
</evidence>
<dbReference type="AlphaFoldDB" id="A0A1I7W803"/>
<evidence type="ECO:0000313" key="2">
    <source>
        <dbReference type="WBParaSite" id="Hba_00775"/>
    </source>
</evidence>
<dbReference type="Proteomes" id="UP000095283">
    <property type="component" value="Unplaced"/>
</dbReference>
<sequence length="40" mass="4520">MVMVYVFNRGDVEVRQDVAIECGIHPILNFSKLSLEKLGV</sequence>
<protein>
    <submittedName>
        <fullName evidence="2">DUF424 family protein</fullName>
    </submittedName>
</protein>
<dbReference type="WBParaSite" id="Hba_00775">
    <property type="protein sequence ID" value="Hba_00775"/>
    <property type="gene ID" value="Hba_00775"/>
</dbReference>
<organism evidence="1 2">
    <name type="scientific">Heterorhabditis bacteriophora</name>
    <name type="common">Entomopathogenic nematode worm</name>
    <dbReference type="NCBI Taxonomy" id="37862"/>
    <lineage>
        <taxon>Eukaryota</taxon>
        <taxon>Metazoa</taxon>
        <taxon>Ecdysozoa</taxon>
        <taxon>Nematoda</taxon>
        <taxon>Chromadorea</taxon>
        <taxon>Rhabditida</taxon>
        <taxon>Rhabditina</taxon>
        <taxon>Rhabditomorpha</taxon>
        <taxon>Strongyloidea</taxon>
        <taxon>Heterorhabditidae</taxon>
        <taxon>Heterorhabditis</taxon>
    </lineage>
</organism>
<keyword evidence="1" id="KW-1185">Reference proteome</keyword>
<proteinExistence type="predicted"/>
<accession>A0A1I7W803</accession>